<feature type="domain" description="Fido" evidence="1">
    <location>
        <begin position="5"/>
        <end position="121"/>
    </location>
</feature>
<dbReference type="InterPro" id="IPR036597">
    <property type="entry name" value="Fido-like_dom_sf"/>
</dbReference>
<reference evidence="2 3" key="1">
    <citation type="journal article" date="2012" name="J. Bacteriol.">
        <title>Genome Sequence of Nitratireductor pacificus Type Strain pht-3B.</title>
        <authorList>
            <person name="Lai Q."/>
            <person name="Li G."/>
            <person name="Shao Z."/>
        </authorList>
    </citation>
    <scope>NUCLEOTIDE SEQUENCE [LARGE SCALE GENOMIC DNA]</scope>
    <source>
        <strain evidence="3">pht-3B</strain>
    </source>
</reference>
<dbReference type="PROSITE" id="PS51459">
    <property type="entry name" value="FIDO"/>
    <property type="match status" value="1"/>
</dbReference>
<keyword evidence="3" id="KW-1185">Reference proteome</keyword>
<comment type="caution">
    <text evidence="2">The sequence shown here is derived from an EMBL/GenBank/DDBJ whole genome shotgun (WGS) entry which is preliminary data.</text>
</comment>
<sequence length="126" mass="13781">MTEFHSRSFVEALHLEQLRLHGGASGIRDEGALESALHRPLQKQAYEEPDLCTLAAAYLFGIVKNHPFVDGNKRTGLAAADLFLIFNGLSMEAEQEEVIQLVLMVAAGEIDETGAAAFFRDHTVAL</sequence>
<protein>
    <submittedName>
        <fullName evidence="2">Death-on-curing family protein</fullName>
    </submittedName>
</protein>
<dbReference type="GO" id="GO:0016301">
    <property type="term" value="F:kinase activity"/>
    <property type="evidence" value="ECO:0007669"/>
    <property type="project" value="InterPro"/>
</dbReference>
<dbReference type="EMBL" id="AMRM01000005">
    <property type="protein sequence ID" value="EKF19819.1"/>
    <property type="molecule type" value="Genomic_DNA"/>
</dbReference>
<organism evidence="2 3">
    <name type="scientific">Nitratireductor pacificus pht-3B</name>
    <dbReference type="NCBI Taxonomy" id="391937"/>
    <lineage>
        <taxon>Bacteria</taxon>
        <taxon>Pseudomonadati</taxon>
        <taxon>Pseudomonadota</taxon>
        <taxon>Alphaproteobacteria</taxon>
        <taxon>Hyphomicrobiales</taxon>
        <taxon>Phyllobacteriaceae</taxon>
        <taxon>Nitratireductor</taxon>
    </lineage>
</organism>
<dbReference type="PANTHER" id="PTHR39426:SF1">
    <property type="entry name" value="HOMOLOGY TO DEATH-ON-CURING PROTEIN OF PHAGE P1"/>
    <property type="match status" value="1"/>
</dbReference>
<dbReference type="AlphaFoldDB" id="K2LQ14"/>
<dbReference type="PATRIC" id="fig|391937.3.peg.1181"/>
<evidence type="ECO:0000313" key="3">
    <source>
        <dbReference type="Proteomes" id="UP000006786"/>
    </source>
</evidence>
<dbReference type="PIRSF" id="PIRSF018297">
    <property type="entry name" value="Doc"/>
    <property type="match status" value="1"/>
</dbReference>
<dbReference type="PANTHER" id="PTHR39426">
    <property type="entry name" value="HOMOLOGY TO DEATH-ON-CURING PROTEIN OF PHAGE P1"/>
    <property type="match status" value="1"/>
</dbReference>
<dbReference type="InterPro" id="IPR003812">
    <property type="entry name" value="Fido"/>
</dbReference>
<dbReference type="OrthoDB" id="9802752at2"/>
<dbReference type="NCBIfam" id="TIGR01550">
    <property type="entry name" value="DOC_P1"/>
    <property type="match status" value="1"/>
</dbReference>
<dbReference type="Pfam" id="PF02661">
    <property type="entry name" value="Fic"/>
    <property type="match status" value="1"/>
</dbReference>
<dbReference type="InterPro" id="IPR006440">
    <property type="entry name" value="Doc"/>
</dbReference>
<evidence type="ECO:0000259" key="1">
    <source>
        <dbReference type="PROSITE" id="PS51459"/>
    </source>
</evidence>
<gene>
    <name evidence="2" type="ORF">NA2_05743</name>
</gene>
<dbReference type="Gene3D" id="1.20.120.1870">
    <property type="entry name" value="Fic/DOC protein, Fido domain"/>
    <property type="match status" value="1"/>
</dbReference>
<dbReference type="STRING" id="391937.NA2_05743"/>
<proteinExistence type="predicted"/>
<dbReference type="eggNOG" id="COG3654">
    <property type="taxonomic scope" value="Bacteria"/>
</dbReference>
<evidence type="ECO:0000313" key="2">
    <source>
        <dbReference type="EMBL" id="EKF19819.1"/>
    </source>
</evidence>
<dbReference type="InterPro" id="IPR053737">
    <property type="entry name" value="Type_II_TA_Toxin"/>
</dbReference>
<accession>K2LQ14</accession>
<dbReference type="RefSeq" id="WP_008595222.1">
    <property type="nucleotide sequence ID" value="NZ_AMRM01000005.1"/>
</dbReference>
<name>K2LQ14_9HYPH</name>
<dbReference type="SUPFAM" id="SSF140931">
    <property type="entry name" value="Fic-like"/>
    <property type="match status" value="1"/>
</dbReference>
<dbReference type="Proteomes" id="UP000006786">
    <property type="component" value="Unassembled WGS sequence"/>
</dbReference>